<name>A0A7M3MHI9_9BACT</name>
<dbReference type="InterPro" id="IPR001932">
    <property type="entry name" value="PPM-type_phosphatase-like_dom"/>
</dbReference>
<gene>
    <name evidence="2" type="ORF">DPQ33_04910</name>
</gene>
<dbReference type="SUPFAM" id="SSF81606">
    <property type="entry name" value="PP2C-like"/>
    <property type="match status" value="1"/>
</dbReference>
<dbReference type="EMBL" id="QMIE01000003">
    <property type="protein sequence ID" value="TVM18955.1"/>
    <property type="molecule type" value="Genomic_DNA"/>
</dbReference>
<dbReference type="PANTHER" id="PTHR47992">
    <property type="entry name" value="PROTEIN PHOSPHATASE"/>
    <property type="match status" value="1"/>
</dbReference>
<dbReference type="PROSITE" id="PS51746">
    <property type="entry name" value="PPM_2"/>
    <property type="match status" value="1"/>
</dbReference>
<dbReference type="GO" id="GO:0004722">
    <property type="term" value="F:protein serine/threonine phosphatase activity"/>
    <property type="evidence" value="ECO:0007669"/>
    <property type="project" value="InterPro"/>
</dbReference>
<dbReference type="Pfam" id="PF00481">
    <property type="entry name" value="PP2C"/>
    <property type="match status" value="1"/>
</dbReference>
<organism evidence="2 3">
    <name type="scientific">Oceanidesulfovibrio indonesiensis</name>
    <dbReference type="NCBI Taxonomy" id="54767"/>
    <lineage>
        <taxon>Bacteria</taxon>
        <taxon>Pseudomonadati</taxon>
        <taxon>Thermodesulfobacteriota</taxon>
        <taxon>Desulfovibrionia</taxon>
        <taxon>Desulfovibrionales</taxon>
        <taxon>Desulfovibrionaceae</taxon>
        <taxon>Oceanidesulfovibrio</taxon>
    </lineage>
</organism>
<protein>
    <submittedName>
        <fullName evidence="2">Serine/threonine-protein phosphatase</fullName>
    </submittedName>
</protein>
<dbReference type="InterPro" id="IPR015655">
    <property type="entry name" value="PP2C"/>
</dbReference>
<comment type="caution">
    <text evidence="2">The sequence shown here is derived from an EMBL/GenBank/DDBJ whole genome shotgun (WGS) entry which is preliminary data.</text>
</comment>
<evidence type="ECO:0000259" key="1">
    <source>
        <dbReference type="PROSITE" id="PS51746"/>
    </source>
</evidence>
<dbReference type="AlphaFoldDB" id="A0A7M3MHI9"/>
<keyword evidence="3" id="KW-1185">Reference proteome</keyword>
<reference evidence="2 3" key="1">
    <citation type="submission" date="2018-06" db="EMBL/GenBank/DDBJ databases">
        <title>Complete genome of Desulfovibrio indonesiensis P37SLT.</title>
        <authorList>
            <person name="Crispim J.S."/>
            <person name="Vidigal P.M.P."/>
            <person name="Silva L.C.F."/>
            <person name="Laguardia C.N."/>
            <person name="Araujo L.C."/>
            <person name="Dias R.S."/>
            <person name="Sousa M.P."/>
            <person name="Paula S.O."/>
            <person name="Silva C."/>
        </authorList>
    </citation>
    <scope>NUCLEOTIDE SEQUENCE [LARGE SCALE GENOMIC DNA]</scope>
    <source>
        <strain evidence="2 3">P37SLT</strain>
    </source>
</reference>
<dbReference type="InterPro" id="IPR036457">
    <property type="entry name" value="PPM-type-like_dom_sf"/>
</dbReference>
<feature type="domain" description="PPM-type phosphatase" evidence="1">
    <location>
        <begin position="2"/>
        <end position="232"/>
    </location>
</feature>
<evidence type="ECO:0000313" key="3">
    <source>
        <dbReference type="Proteomes" id="UP000448292"/>
    </source>
</evidence>
<evidence type="ECO:0000313" key="2">
    <source>
        <dbReference type="EMBL" id="TVM18955.1"/>
    </source>
</evidence>
<sequence length="233" mass="25264">MEFGSLTDVGRRRSANEDAFCVDENLGLYLVADGMGGHMAGEVASALAVEVFRESLTRTKNSGLAGTERMRIAMHAANRTVRGKSFANPLWSRMGTTITALLQDGSDFVIANVGDSPAYLQRNGDVALVSRLHTVAEERGVPEGGFPSSFYQHILTRSIGTRQGVDPYVAPLDIRLGDILVICSDGLSDKVEPREIMRIASFSTPKSACRQLVDIANERGGEDNITVLVMRFI</sequence>
<dbReference type="Gene3D" id="3.60.40.10">
    <property type="entry name" value="PPM-type phosphatase domain"/>
    <property type="match status" value="1"/>
</dbReference>
<dbReference type="SMART" id="SM00331">
    <property type="entry name" value="PP2C_SIG"/>
    <property type="match status" value="1"/>
</dbReference>
<dbReference type="SMART" id="SM00332">
    <property type="entry name" value="PP2Cc"/>
    <property type="match status" value="1"/>
</dbReference>
<dbReference type="CDD" id="cd00143">
    <property type="entry name" value="PP2Cc"/>
    <property type="match status" value="1"/>
</dbReference>
<accession>A0A7M3MHI9</accession>
<proteinExistence type="predicted"/>
<dbReference type="Proteomes" id="UP000448292">
    <property type="component" value="Unassembled WGS sequence"/>
</dbReference>